<evidence type="ECO:0000313" key="5">
    <source>
        <dbReference type="Proteomes" id="UP000805841"/>
    </source>
</evidence>
<dbReference type="Gene3D" id="3.30.70.270">
    <property type="match status" value="1"/>
</dbReference>
<dbReference type="PROSITE" id="PS50887">
    <property type="entry name" value="GGDEF"/>
    <property type="match status" value="1"/>
</dbReference>
<evidence type="ECO:0000259" key="2">
    <source>
        <dbReference type="PROSITE" id="PS50113"/>
    </source>
</evidence>
<dbReference type="InterPro" id="IPR035965">
    <property type="entry name" value="PAS-like_dom_sf"/>
</dbReference>
<dbReference type="Proteomes" id="UP000805841">
    <property type="component" value="Unassembled WGS sequence"/>
</dbReference>
<dbReference type="NCBIfam" id="TIGR00254">
    <property type="entry name" value="GGDEF"/>
    <property type="match status" value="1"/>
</dbReference>
<dbReference type="Gene3D" id="3.30.450.20">
    <property type="entry name" value="PAS domain"/>
    <property type="match status" value="1"/>
</dbReference>
<dbReference type="InterPro" id="IPR052163">
    <property type="entry name" value="DGC-Regulatory_Protein"/>
</dbReference>
<dbReference type="SUPFAM" id="SSF55073">
    <property type="entry name" value="Nucleotide cyclase"/>
    <property type="match status" value="1"/>
</dbReference>
<dbReference type="InterPro" id="IPR000700">
    <property type="entry name" value="PAS-assoc_C"/>
</dbReference>
<sequence length="307" mass="33603">MDGLRALAPSTSYAGELETLQLMLDASIDCIKLLSTDGRILKINLAGRKALGLIAEPNRINLPWLKLLPQEVRRNGQRALRLATTGKRSSFIGKSELAGQPSIIWENILTPLFSNDGSVMGILCLSRDVSRQAKAEEKLREASLTDLLTSLPNRRAFKLYADSFRKRYLKNNLKTALLIFDVDNFKSINDLYGHDAGDEVLRQIARRLDAGKSGDEYMARLGGDEFVLLAGVKDACELTHVATRMLKDTSSPIDCAGVKVKVGISIGGAILSADQDLSQLMKNSDSAMYAAKQKGKSNYHIHGSVLP</sequence>
<organism evidence="4 5">
    <name type="scientific">Pseudomonas typographi</name>
    <dbReference type="NCBI Taxonomy" id="2715964"/>
    <lineage>
        <taxon>Bacteria</taxon>
        <taxon>Pseudomonadati</taxon>
        <taxon>Pseudomonadota</taxon>
        <taxon>Gammaproteobacteria</taxon>
        <taxon>Pseudomonadales</taxon>
        <taxon>Pseudomonadaceae</taxon>
        <taxon>Pseudomonas</taxon>
    </lineage>
</organism>
<gene>
    <name evidence="4" type="ORF">HAQ05_08630</name>
</gene>
<dbReference type="InterPro" id="IPR000160">
    <property type="entry name" value="GGDEF_dom"/>
</dbReference>
<evidence type="ECO:0000259" key="3">
    <source>
        <dbReference type="PROSITE" id="PS50887"/>
    </source>
</evidence>
<dbReference type="PANTHER" id="PTHR46663:SF2">
    <property type="entry name" value="GGDEF DOMAIN-CONTAINING PROTEIN"/>
    <property type="match status" value="1"/>
</dbReference>
<comment type="caution">
    <text evidence="4">The sequence shown here is derived from an EMBL/GenBank/DDBJ whole genome shotgun (WGS) entry which is preliminary data.</text>
</comment>
<evidence type="ECO:0000313" key="4">
    <source>
        <dbReference type="EMBL" id="MBD1598770.1"/>
    </source>
</evidence>
<dbReference type="EMBL" id="JAAOCA010000008">
    <property type="protein sequence ID" value="MBD1598770.1"/>
    <property type="molecule type" value="Genomic_DNA"/>
</dbReference>
<dbReference type="InterPro" id="IPR013656">
    <property type="entry name" value="PAS_4"/>
</dbReference>
<dbReference type="SMART" id="SM00267">
    <property type="entry name" value="GGDEF"/>
    <property type="match status" value="1"/>
</dbReference>
<feature type="domain" description="GGDEF" evidence="3">
    <location>
        <begin position="173"/>
        <end position="304"/>
    </location>
</feature>
<dbReference type="PROSITE" id="PS50113">
    <property type="entry name" value="PAC"/>
    <property type="match status" value="1"/>
</dbReference>
<dbReference type="InterPro" id="IPR029787">
    <property type="entry name" value="Nucleotide_cyclase"/>
</dbReference>
<reference evidence="4 5" key="1">
    <citation type="journal article" date="2020" name="Insects">
        <title>Bacteria Belonging to Pseudomonas typographi sp. nov. from the Bark Beetle Ips typographus Have Genomic Potential to Aid in the Host Ecology.</title>
        <authorList>
            <person name="Peral-Aranega E."/>
            <person name="Saati-Santamaria Z."/>
            <person name="Kolarik M."/>
            <person name="Rivas R."/>
            <person name="Garcia-Fraile P."/>
        </authorList>
    </citation>
    <scope>NUCLEOTIDE SEQUENCE [LARGE SCALE GENOMIC DNA]</scope>
    <source>
        <strain evidence="4 5">CA3A</strain>
    </source>
</reference>
<proteinExistence type="predicted"/>
<dbReference type="Pfam" id="PF08448">
    <property type="entry name" value="PAS_4"/>
    <property type="match status" value="1"/>
</dbReference>
<keyword evidence="1" id="KW-0808">Transferase</keyword>
<dbReference type="RefSeq" id="WP_190419411.1">
    <property type="nucleotide sequence ID" value="NZ_JAAOCA010000008.1"/>
</dbReference>
<dbReference type="SUPFAM" id="SSF55785">
    <property type="entry name" value="PYP-like sensor domain (PAS domain)"/>
    <property type="match status" value="1"/>
</dbReference>
<feature type="domain" description="PAC" evidence="2">
    <location>
        <begin position="85"/>
        <end position="141"/>
    </location>
</feature>
<dbReference type="PANTHER" id="PTHR46663">
    <property type="entry name" value="DIGUANYLATE CYCLASE DGCT-RELATED"/>
    <property type="match status" value="1"/>
</dbReference>
<dbReference type="InterPro" id="IPR043128">
    <property type="entry name" value="Rev_trsase/Diguanyl_cyclase"/>
</dbReference>
<evidence type="ECO:0000256" key="1">
    <source>
        <dbReference type="ARBA" id="ARBA00022777"/>
    </source>
</evidence>
<name>A0ABR7YZY3_9PSED</name>
<keyword evidence="5" id="KW-1185">Reference proteome</keyword>
<accession>A0ABR7YZY3</accession>
<dbReference type="CDD" id="cd01949">
    <property type="entry name" value="GGDEF"/>
    <property type="match status" value="1"/>
</dbReference>
<dbReference type="Pfam" id="PF00990">
    <property type="entry name" value="GGDEF"/>
    <property type="match status" value="1"/>
</dbReference>
<keyword evidence="1" id="KW-0418">Kinase</keyword>
<protein>
    <submittedName>
        <fullName evidence="4">GGDEF domain-containing protein</fullName>
    </submittedName>
</protein>